<keyword evidence="3" id="KW-1185">Reference proteome</keyword>
<feature type="signal peptide" evidence="1">
    <location>
        <begin position="1"/>
        <end position="28"/>
    </location>
</feature>
<accession>A0A541BAE7</accession>
<dbReference type="EMBL" id="VIGH01000004">
    <property type="protein sequence ID" value="TQF69253.1"/>
    <property type="molecule type" value="Genomic_DNA"/>
</dbReference>
<evidence type="ECO:0008006" key="4">
    <source>
        <dbReference type="Google" id="ProtNLM"/>
    </source>
</evidence>
<evidence type="ECO:0000313" key="3">
    <source>
        <dbReference type="Proteomes" id="UP000316256"/>
    </source>
</evidence>
<sequence>MIITPSRRLARYAVLPVTALAVAGVAHATAGAADAGTLPTDGPTIAMTITNATDAPMVLQDSSNPYGQWMSAPRGFLAPHSTEIVTAYNNDPNGVGVDVTYALPGGAQAVFAANNYRGASSLDGTRITGVAGAYGINPTLDTGFPNLNAGYVLVGHP</sequence>
<dbReference type="AlphaFoldDB" id="A0A541BAE7"/>
<dbReference type="RefSeq" id="WP_142099132.1">
    <property type="nucleotide sequence ID" value="NZ_VIGH01000004.1"/>
</dbReference>
<organism evidence="2 3">
    <name type="scientific">Rhodococcus spelaei</name>
    <dbReference type="NCBI Taxonomy" id="2546320"/>
    <lineage>
        <taxon>Bacteria</taxon>
        <taxon>Bacillati</taxon>
        <taxon>Actinomycetota</taxon>
        <taxon>Actinomycetes</taxon>
        <taxon>Mycobacteriales</taxon>
        <taxon>Nocardiaceae</taxon>
        <taxon>Rhodococcus</taxon>
    </lineage>
</organism>
<keyword evidence="1" id="KW-0732">Signal</keyword>
<name>A0A541BAE7_9NOCA</name>
<proteinExistence type="predicted"/>
<gene>
    <name evidence="2" type="ORF">FK531_10950</name>
</gene>
<feature type="chain" id="PRO_5021873934" description="MPT63-like domain-containing protein" evidence="1">
    <location>
        <begin position="29"/>
        <end position="157"/>
    </location>
</feature>
<protein>
    <recommendedName>
        <fullName evidence="4">MPT63-like domain-containing protein</fullName>
    </recommendedName>
</protein>
<reference evidence="2 3" key="1">
    <citation type="submission" date="2019-06" db="EMBL/GenBank/DDBJ databases">
        <title>Rhodococcus spaelei sp. nov., isolated from a cave.</title>
        <authorList>
            <person name="Lee S.D."/>
        </authorList>
    </citation>
    <scope>NUCLEOTIDE SEQUENCE [LARGE SCALE GENOMIC DNA]</scope>
    <source>
        <strain evidence="2 3">C9-5</strain>
    </source>
</reference>
<dbReference type="OrthoDB" id="4482815at2"/>
<dbReference type="Proteomes" id="UP000316256">
    <property type="component" value="Unassembled WGS sequence"/>
</dbReference>
<evidence type="ECO:0000256" key="1">
    <source>
        <dbReference type="SAM" id="SignalP"/>
    </source>
</evidence>
<comment type="caution">
    <text evidence="2">The sequence shown here is derived from an EMBL/GenBank/DDBJ whole genome shotgun (WGS) entry which is preliminary data.</text>
</comment>
<evidence type="ECO:0000313" key="2">
    <source>
        <dbReference type="EMBL" id="TQF69253.1"/>
    </source>
</evidence>